<keyword evidence="4" id="KW-1185">Reference proteome</keyword>
<dbReference type="SUPFAM" id="SSF49265">
    <property type="entry name" value="Fibronectin type III"/>
    <property type="match status" value="1"/>
</dbReference>
<evidence type="ECO:0000313" key="4">
    <source>
        <dbReference type="Proteomes" id="UP000602759"/>
    </source>
</evidence>
<sequence length="336" mass="38701">MRKHFILITYVMLMLFAYSCRQSTEDEWEALKLPQITLIDITEHPEIGVIVKGRVVGDKSIHGYGVCWGNHPNLTLLDNKMLETSHLDDGEFEFVLTTLNDHTHYYISVFAQNEEGTAFSDAHRILTLSAPGIPPVVFLDSMTFDSPESFDAHWNMYYPWGIEHNGSARMYDSQVELLEEGVLRIKADVIDWWEGTSGHDPWLTIRYHAGAIHYKQHITVTDEFPEWEISGDFQVPTVIGTWPAFWITGVENWPPESDIMEFKGDNINWQNTVTGPNWTATYWQNELRAVANAGGWHNYKVIIRKVSDTDTELDYYIDNVKTATHYADFVDKPFFG</sequence>
<proteinExistence type="inferred from homology"/>
<evidence type="ECO:0000256" key="1">
    <source>
        <dbReference type="ARBA" id="ARBA00006865"/>
    </source>
</evidence>
<dbReference type="EMBL" id="JACOIK010000003">
    <property type="protein sequence ID" value="MBD1432193.1"/>
    <property type="molecule type" value="Genomic_DNA"/>
</dbReference>
<evidence type="ECO:0000259" key="2">
    <source>
        <dbReference type="PROSITE" id="PS51762"/>
    </source>
</evidence>
<feature type="domain" description="GH16" evidence="2">
    <location>
        <begin position="139"/>
        <end position="336"/>
    </location>
</feature>
<dbReference type="PROSITE" id="PS51762">
    <property type="entry name" value="GH16_2"/>
    <property type="match status" value="1"/>
</dbReference>
<comment type="similarity">
    <text evidence="1">Belongs to the glycosyl hydrolase 16 family.</text>
</comment>
<dbReference type="InterPro" id="IPR000757">
    <property type="entry name" value="Beta-glucanase-like"/>
</dbReference>
<comment type="caution">
    <text evidence="3">The sequence shown here is derived from an EMBL/GenBank/DDBJ whole genome shotgun (WGS) entry which is preliminary data.</text>
</comment>
<dbReference type="Proteomes" id="UP000602759">
    <property type="component" value="Unassembled WGS sequence"/>
</dbReference>
<protein>
    <recommendedName>
        <fullName evidence="2">GH16 domain-containing protein</fullName>
    </recommendedName>
</protein>
<accession>A0ABR7YLZ6</accession>
<reference evidence="3 4" key="1">
    <citation type="submission" date="2020-08" db="EMBL/GenBank/DDBJ databases">
        <title>Sphingobacterium sp. DN00404 isolated from aquaculture water.</title>
        <authorList>
            <person name="Zhang M."/>
        </authorList>
    </citation>
    <scope>NUCLEOTIDE SEQUENCE [LARGE SCALE GENOMIC DNA]</scope>
    <source>
        <strain evidence="3 4">DN00404</strain>
    </source>
</reference>
<organism evidence="3 4">
    <name type="scientific">Sphingobacterium micropteri</name>
    <dbReference type="NCBI Taxonomy" id="2763501"/>
    <lineage>
        <taxon>Bacteria</taxon>
        <taxon>Pseudomonadati</taxon>
        <taxon>Bacteroidota</taxon>
        <taxon>Sphingobacteriia</taxon>
        <taxon>Sphingobacteriales</taxon>
        <taxon>Sphingobacteriaceae</taxon>
        <taxon>Sphingobacterium</taxon>
    </lineage>
</organism>
<evidence type="ECO:0000313" key="3">
    <source>
        <dbReference type="EMBL" id="MBD1432193.1"/>
    </source>
</evidence>
<dbReference type="Gene3D" id="2.60.120.200">
    <property type="match status" value="1"/>
</dbReference>
<dbReference type="InterPro" id="IPR013320">
    <property type="entry name" value="ConA-like_dom_sf"/>
</dbReference>
<dbReference type="PROSITE" id="PS51257">
    <property type="entry name" value="PROKAR_LIPOPROTEIN"/>
    <property type="match status" value="1"/>
</dbReference>
<gene>
    <name evidence="3" type="ORF">H8B06_05090</name>
</gene>
<dbReference type="SUPFAM" id="SSF49899">
    <property type="entry name" value="Concanavalin A-like lectins/glucanases"/>
    <property type="match status" value="1"/>
</dbReference>
<name>A0ABR7YLZ6_9SPHI</name>
<dbReference type="InterPro" id="IPR036116">
    <property type="entry name" value="FN3_sf"/>
</dbReference>
<dbReference type="RefSeq" id="WP_190993222.1">
    <property type="nucleotide sequence ID" value="NZ_JACOIK010000003.1"/>
</dbReference>